<organism evidence="1 2">
    <name type="scientific">Penicillium roqueforti (strain FM164)</name>
    <dbReference type="NCBI Taxonomy" id="1365484"/>
    <lineage>
        <taxon>Eukaryota</taxon>
        <taxon>Fungi</taxon>
        <taxon>Dikarya</taxon>
        <taxon>Ascomycota</taxon>
        <taxon>Pezizomycotina</taxon>
        <taxon>Eurotiomycetes</taxon>
        <taxon>Eurotiomycetidae</taxon>
        <taxon>Eurotiales</taxon>
        <taxon>Aspergillaceae</taxon>
        <taxon>Penicillium</taxon>
    </lineage>
</organism>
<accession>W6Q8B1</accession>
<sequence length="127" mass="13614">MGHPSHSLGIWSAFPCNLRGLLSRLPNDTKDSNPSHPAALVTSATYIYLGGAAAAPPITHHPSSFRWTFSAILSETQAEDINTLEVVNGPDRTQDVYPVTNSDNTPTRLGARTYLSKTKTTSTSTSS</sequence>
<dbReference type="EMBL" id="HG792016">
    <property type="protein sequence ID" value="CDM32216.1"/>
    <property type="molecule type" value="Genomic_DNA"/>
</dbReference>
<evidence type="ECO:0000313" key="1">
    <source>
        <dbReference type="EMBL" id="CDM32216.1"/>
    </source>
</evidence>
<protein>
    <submittedName>
        <fullName evidence="1">Genomic scaffold, ProqFM164S02</fullName>
    </submittedName>
</protein>
<reference evidence="1" key="1">
    <citation type="journal article" date="2014" name="Nat. Commun.">
        <title>Multiple recent horizontal transfers of a large genomic region in cheese making fungi.</title>
        <authorList>
            <person name="Cheeseman K."/>
            <person name="Ropars J."/>
            <person name="Renault P."/>
            <person name="Dupont J."/>
            <person name="Gouzy J."/>
            <person name="Branca A."/>
            <person name="Abraham A.L."/>
            <person name="Ceppi M."/>
            <person name="Conseiller E."/>
            <person name="Debuchy R."/>
            <person name="Malagnac F."/>
            <person name="Goarin A."/>
            <person name="Silar P."/>
            <person name="Lacoste S."/>
            <person name="Sallet E."/>
            <person name="Bensimon A."/>
            <person name="Giraud T."/>
            <person name="Brygoo Y."/>
        </authorList>
    </citation>
    <scope>NUCLEOTIDE SEQUENCE [LARGE SCALE GENOMIC DNA]</scope>
    <source>
        <strain evidence="1">FM164</strain>
    </source>
</reference>
<gene>
    <name evidence="1" type="ORF">PROQFM164_S02g002367</name>
</gene>
<proteinExistence type="predicted"/>
<evidence type="ECO:0000313" key="2">
    <source>
        <dbReference type="Proteomes" id="UP000030686"/>
    </source>
</evidence>
<dbReference type="Proteomes" id="UP000030686">
    <property type="component" value="Unassembled WGS sequence"/>
</dbReference>
<keyword evidence="2" id="KW-1185">Reference proteome</keyword>
<name>W6Q8B1_PENRF</name>
<dbReference type="AlphaFoldDB" id="W6Q8B1"/>